<evidence type="ECO:0000256" key="12">
    <source>
        <dbReference type="ARBA" id="ARBA00023315"/>
    </source>
</evidence>
<dbReference type="GO" id="GO:0004366">
    <property type="term" value="F:glycerol-3-phosphate O-acyltransferase activity"/>
    <property type="evidence" value="ECO:0007669"/>
    <property type="project" value="UniProtKB-UniRule"/>
</dbReference>
<accession>A0AAP4TZH6</accession>
<keyword evidence="10 14" id="KW-0594">Phospholipid biosynthesis</keyword>
<dbReference type="Proteomes" id="UP001170481">
    <property type="component" value="Unassembled WGS sequence"/>
</dbReference>
<dbReference type="NCBIfam" id="NF003441">
    <property type="entry name" value="PRK04974.1"/>
    <property type="match status" value="1"/>
</dbReference>
<evidence type="ECO:0000313" key="18">
    <source>
        <dbReference type="Proteomes" id="UP001170481"/>
    </source>
</evidence>
<comment type="subcellular location">
    <subcellularLocation>
        <location evidence="1 14">Cell membrane</location>
        <topology evidence="1 14">Peripheral membrane protein</topology>
        <orientation evidence="1 14">Cytoplasmic side</orientation>
    </subcellularLocation>
</comment>
<evidence type="ECO:0000256" key="10">
    <source>
        <dbReference type="ARBA" id="ARBA00023209"/>
    </source>
</evidence>
<feature type="compositionally biased region" description="Basic and acidic residues" evidence="15">
    <location>
        <begin position="821"/>
        <end position="838"/>
    </location>
</feature>
<dbReference type="PIRSF" id="PIRSF500064">
    <property type="entry name" value="GPAT"/>
    <property type="match status" value="1"/>
</dbReference>
<dbReference type="PANTHER" id="PTHR12563:SF17">
    <property type="entry name" value="DIHYDROXYACETONE PHOSPHATE ACYLTRANSFERASE"/>
    <property type="match status" value="1"/>
</dbReference>
<proteinExistence type="inferred from homology"/>
<keyword evidence="12 14" id="KW-0012">Acyltransferase</keyword>
<comment type="pathway">
    <text evidence="2 14">Phospholipid metabolism; CDP-diacylglycerol biosynthesis; CDP-diacylglycerol from sn-glycerol 3-phosphate: step 1/3.</text>
</comment>
<evidence type="ECO:0000256" key="9">
    <source>
        <dbReference type="ARBA" id="ARBA00023136"/>
    </source>
</evidence>
<dbReference type="SUPFAM" id="SSF69593">
    <property type="entry name" value="Glycerol-3-phosphate (1)-acyltransferase"/>
    <property type="match status" value="1"/>
</dbReference>
<dbReference type="GO" id="GO:0006631">
    <property type="term" value="P:fatty acid metabolic process"/>
    <property type="evidence" value="ECO:0007669"/>
    <property type="project" value="TreeGrafter"/>
</dbReference>
<dbReference type="CDD" id="cd07993">
    <property type="entry name" value="LPLAT_DHAPAT-like"/>
    <property type="match status" value="1"/>
</dbReference>
<dbReference type="InterPro" id="IPR028354">
    <property type="entry name" value="GPAT_PlsB"/>
</dbReference>
<keyword evidence="14" id="KW-0444">Lipid biosynthesis</keyword>
<feature type="short sequence motif" description="HXXXXD motif" evidence="14">
    <location>
        <begin position="313"/>
        <end position="318"/>
    </location>
</feature>
<dbReference type="InterPro" id="IPR022284">
    <property type="entry name" value="GPAT/DHAPAT"/>
</dbReference>
<dbReference type="RefSeq" id="WP_303593945.1">
    <property type="nucleotide sequence ID" value="NZ_JAUORK010000010.1"/>
</dbReference>
<evidence type="ECO:0000256" key="7">
    <source>
        <dbReference type="ARBA" id="ARBA00022475"/>
    </source>
</evidence>
<dbReference type="HAMAP" id="MF_00393">
    <property type="entry name" value="Glyc3P_acyltrans"/>
    <property type="match status" value="1"/>
</dbReference>
<evidence type="ECO:0000256" key="13">
    <source>
        <dbReference type="ARBA" id="ARBA00048427"/>
    </source>
</evidence>
<dbReference type="GO" id="GO:0016024">
    <property type="term" value="P:CDP-diacylglycerol biosynthetic process"/>
    <property type="evidence" value="ECO:0007669"/>
    <property type="project" value="UniProtKB-UniRule"/>
</dbReference>
<dbReference type="Pfam" id="PF01553">
    <property type="entry name" value="Acyltransferase"/>
    <property type="match status" value="1"/>
</dbReference>
<evidence type="ECO:0000256" key="15">
    <source>
        <dbReference type="SAM" id="MobiDB-lite"/>
    </source>
</evidence>
<dbReference type="PIRSF" id="PIRSF000437">
    <property type="entry name" value="GPAT_DHAPAT"/>
    <property type="match status" value="1"/>
</dbReference>
<sequence length="876" mass="98711">MSPVTLVLRPLRNVSRRLLDKWVELRAVEPDINALDHSALNLDPTLPVVYVFPYQALSDELVVEQLCEARGLPSPTLPLSIGDLRLSHSRLRLLRRSRSDRSLLSRRLAKLIAALEDAPSDVEVQLVPVSVFWGRAPGKEFGFWKFISADSWRVTGVLRRAIAILAHGRSVDVHFGQPLRLHEALREGPQDSALAHRRISRLLRVHFRRVRTRLLGPDLSHRHTMIRNLQKAPAVQDVISELAREQNQPPARLEKRALQYGREIASNMGYPVQRFLAHALKRLWHKLYDGVEVRGMSQVKAIAGDCELIYVPCHRSHIDYLLLSYVLFHEGLMTPHVAAGKNLDMPIIGPILRRGGAFFLRRSFRGNRLYATVFDEYVHQLITRGHPLEYFIEGGRSRTGRMLPPRPGMLAMTLRSFLRDTRREVAFVPVYIGYEKVFESLSYQRELSGASKKKESPLDLIRVLGQLKQPFGKVYLNIGEPLKLGEWLDETAPDWKASRHQRRPEWLTQAVPQLGHEIATRINAAAALNPVSLTALVLLSTAHHAIEASLLQRQLAMLVRLADKLPGRHDHSLPEGTPDEWVAHCAHLGLVTLRPQSLGELVIATPEQASLLTWYRNNVLHLLALPALIAFAFRNTAQYTLEALEDQISPAWPLLVRELFVPEAPELRADIAATLALMSEEGLLEHQAATGDTPERWSRPVASQEPSEQLRLLAQPVQPTLERGYLLIAALLQHGSGTLDRESLESHSGALAERLTLLSGLNAPEFFDKRLFSGLLDTLLELEFIWLESGQLCFGEALEDLQVHGRDLFDPALRHRLQHVRLRDSDSENENEKEKESDAPTEGMDEEQLPALDDSEAADEAASADRKPSDTSSQRE</sequence>
<comment type="catalytic activity">
    <reaction evidence="13 14">
        <text>sn-glycerol 3-phosphate + an acyl-CoA = a 1-acyl-sn-glycero-3-phosphate + CoA</text>
        <dbReference type="Rhea" id="RHEA:15325"/>
        <dbReference type="ChEBI" id="CHEBI:57287"/>
        <dbReference type="ChEBI" id="CHEBI:57597"/>
        <dbReference type="ChEBI" id="CHEBI:57970"/>
        <dbReference type="ChEBI" id="CHEBI:58342"/>
        <dbReference type="EC" id="2.3.1.15"/>
    </reaction>
</comment>
<dbReference type="InterPro" id="IPR002123">
    <property type="entry name" value="Plipid/glycerol_acylTrfase"/>
</dbReference>
<feature type="region of interest" description="Disordered" evidence="15">
    <location>
        <begin position="820"/>
        <end position="876"/>
    </location>
</feature>
<evidence type="ECO:0000256" key="11">
    <source>
        <dbReference type="ARBA" id="ARBA00023264"/>
    </source>
</evidence>
<evidence type="ECO:0000313" key="17">
    <source>
        <dbReference type="EMBL" id="MDO6672297.1"/>
    </source>
</evidence>
<keyword evidence="7 14" id="KW-1003">Cell membrane</keyword>
<comment type="pathway">
    <text evidence="3">Lipid metabolism.</text>
</comment>
<dbReference type="EC" id="2.3.1.15" evidence="5 14"/>
<keyword evidence="9 14" id="KW-0472">Membrane</keyword>
<gene>
    <name evidence="14 17" type="primary">plsB</name>
    <name evidence="17" type="ORF">Q4535_09220</name>
</gene>
<dbReference type="GO" id="GO:0005886">
    <property type="term" value="C:plasma membrane"/>
    <property type="evidence" value="ECO:0007669"/>
    <property type="project" value="UniProtKB-SubCell"/>
</dbReference>
<feature type="compositionally biased region" description="Basic and acidic residues" evidence="15">
    <location>
        <begin position="863"/>
        <end position="876"/>
    </location>
</feature>
<keyword evidence="8 14" id="KW-0808">Transferase</keyword>
<name>A0AAP4TZH6_9GAMM</name>
<evidence type="ECO:0000256" key="8">
    <source>
        <dbReference type="ARBA" id="ARBA00022679"/>
    </source>
</evidence>
<dbReference type="InterPro" id="IPR041728">
    <property type="entry name" value="GPAT/DHAPAT_LPLAT"/>
</dbReference>
<dbReference type="EMBL" id="JAUORK010000010">
    <property type="protein sequence ID" value="MDO6672297.1"/>
    <property type="molecule type" value="Genomic_DNA"/>
</dbReference>
<dbReference type="PANTHER" id="PTHR12563">
    <property type="entry name" value="GLYCEROL-3-PHOSPHATE ACYLTRANSFERASE"/>
    <property type="match status" value="1"/>
</dbReference>
<evidence type="ECO:0000256" key="4">
    <source>
        <dbReference type="ARBA" id="ARBA00007937"/>
    </source>
</evidence>
<dbReference type="SMART" id="SM00563">
    <property type="entry name" value="PlsC"/>
    <property type="match status" value="1"/>
</dbReference>
<evidence type="ECO:0000256" key="14">
    <source>
        <dbReference type="HAMAP-Rule" id="MF_00393"/>
    </source>
</evidence>
<dbReference type="Pfam" id="PF19277">
    <property type="entry name" value="GPAT_C"/>
    <property type="match status" value="1"/>
</dbReference>
<organism evidence="17 18">
    <name type="scientific">Cobetia amphilecti</name>
    <dbReference type="NCBI Taxonomy" id="1055104"/>
    <lineage>
        <taxon>Bacteria</taxon>
        <taxon>Pseudomonadati</taxon>
        <taxon>Pseudomonadota</taxon>
        <taxon>Gammaproteobacteria</taxon>
        <taxon>Oceanospirillales</taxon>
        <taxon>Halomonadaceae</taxon>
        <taxon>Cobetia</taxon>
    </lineage>
</organism>
<keyword evidence="14" id="KW-0443">Lipid metabolism</keyword>
<keyword evidence="11 14" id="KW-1208">Phospholipid metabolism</keyword>
<evidence type="ECO:0000256" key="6">
    <source>
        <dbReference type="ARBA" id="ARBA00013432"/>
    </source>
</evidence>
<evidence type="ECO:0000256" key="3">
    <source>
        <dbReference type="ARBA" id="ARBA00005189"/>
    </source>
</evidence>
<comment type="similarity">
    <text evidence="4 14">Belongs to the GPAT/DAPAT family.</text>
</comment>
<evidence type="ECO:0000256" key="1">
    <source>
        <dbReference type="ARBA" id="ARBA00004413"/>
    </source>
</evidence>
<evidence type="ECO:0000256" key="2">
    <source>
        <dbReference type="ARBA" id="ARBA00004765"/>
    </source>
</evidence>
<comment type="caution">
    <text evidence="17">The sequence shown here is derived from an EMBL/GenBank/DDBJ whole genome shotgun (WGS) entry which is preliminary data.</text>
</comment>
<feature type="compositionally biased region" description="Acidic residues" evidence="15">
    <location>
        <begin position="843"/>
        <end position="859"/>
    </location>
</feature>
<dbReference type="InterPro" id="IPR045520">
    <property type="entry name" value="GPAT/DHAPAT_C"/>
</dbReference>
<protein>
    <recommendedName>
        <fullName evidence="6 14">Glycerol-3-phosphate acyltransferase</fullName>
        <shortName evidence="14">GPAT</shortName>
        <ecNumber evidence="5 14">2.3.1.15</ecNumber>
    </recommendedName>
</protein>
<dbReference type="AlphaFoldDB" id="A0AAP4TZH6"/>
<evidence type="ECO:0000256" key="5">
    <source>
        <dbReference type="ARBA" id="ARBA00013113"/>
    </source>
</evidence>
<dbReference type="NCBIfam" id="TIGR03703">
    <property type="entry name" value="plsB"/>
    <property type="match status" value="1"/>
</dbReference>
<evidence type="ECO:0000259" key="16">
    <source>
        <dbReference type="SMART" id="SM00563"/>
    </source>
</evidence>
<comment type="domain">
    <text evidence="14">The HXXXXD motif is essential for acyltransferase activity and may constitute the binding site for the phosphate moiety of the glycerol-3-phosphate.</text>
</comment>
<reference evidence="17" key="1">
    <citation type="submission" date="2023-07" db="EMBL/GenBank/DDBJ databases">
        <title>Genome content predicts the carbon catabolic preferences of heterotrophic bacteria.</title>
        <authorList>
            <person name="Gralka M."/>
        </authorList>
    </citation>
    <scope>NUCLEOTIDE SEQUENCE</scope>
    <source>
        <strain evidence="17">C2R13</strain>
    </source>
</reference>
<feature type="domain" description="Phospholipid/glycerol acyltransferase" evidence="16">
    <location>
        <begin position="308"/>
        <end position="435"/>
    </location>
</feature>